<dbReference type="EMBL" id="JAVDKS010000012">
    <property type="protein sequence ID" value="MDQ2258867.1"/>
    <property type="molecule type" value="Genomic_DNA"/>
</dbReference>
<name>A0AAW8HGE5_9ENTR</name>
<accession>A0AAW8HGE5</accession>
<organism evidence="1 2">
    <name type="scientific">Enterobacter soli</name>
    <dbReference type="NCBI Taxonomy" id="885040"/>
    <lineage>
        <taxon>Bacteria</taxon>
        <taxon>Pseudomonadati</taxon>
        <taxon>Pseudomonadota</taxon>
        <taxon>Gammaproteobacteria</taxon>
        <taxon>Enterobacterales</taxon>
        <taxon>Enterobacteriaceae</taxon>
        <taxon>Enterobacter</taxon>
    </lineage>
</organism>
<dbReference type="RefSeq" id="WP_306684560.1">
    <property type="nucleotide sequence ID" value="NZ_JAVDKR010000015.1"/>
</dbReference>
<evidence type="ECO:0000313" key="1">
    <source>
        <dbReference type="EMBL" id="MDQ2258867.1"/>
    </source>
</evidence>
<reference evidence="1 2" key="1">
    <citation type="submission" date="2023-08" db="EMBL/GenBank/DDBJ databases">
        <authorList>
            <person name="Dale J."/>
        </authorList>
    </citation>
    <scope>NUCLEOTIDE SEQUENCE [LARGE SCALE GENOMIC DNA]</scope>
    <source>
        <strain evidence="1 2">2023EL-00788</strain>
    </source>
</reference>
<gene>
    <name evidence="1" type="ORF">RBJ67_22325</name>
</gene>
<dbReference type="AlphaFoldDB" id="A0AAW8HGE5"/>
<keyword evidence="2" id="KW-1185">Reference proteome</keyword>
<evidence type="ECO:0000313" key="2">
    <source>
        <dbReference type="Proteomes" id="UP001225042"/>
    </source>
</evidence>
<protein>
    <submittedName>
        <fullName evidence="1">Uncharacterized protein</fullName>
    </submittedName>
</protein>
<sequence>MKNNTLNGIPATVLETMAGRMNGQTEPVKIRSNDDLVALTADVLWVFACKTGLNRESESVDTIITDFLANLLHLCGQCDPDGAGIECFNGLLETAKMHYEQECGDNGEELV</sequence>
<proteinExistence type="predicted"/>
<dbReference type="Proteomes" id="UP001225042">
    <property type="component" value="Unassembled WGS sequence"/>
</dbReference>
<comment type="caution">
    <text evidence="1">The sequence shown here is derived from an EMBL/GenBank/DDBJ whole genome shotgun (WGS) entry which is preliminary data.</text>
</comment>